<evidence type="ECO:0000313" key="1">
    <source>
        <dbReference type="EMBL" id="ROQ21739.1"/>
    </source>
</evidence>
<dbReference type="GO" id="GO:0016740">
    <property type="term" value="F:transferase activity"/>
    <property type="evidence" value="ECO:0007669"/>
    <property type="project" value="UniProtKB-KW"/>
</dbReference>
<keyword evidence="2" id="KW-1185">Reference proteome</keyword>
<dbReference type="EMBL" id="RJUK01000001">
    <property type="protein sequence ID" value="ROQ21739.1"/>
    <property type="molecule type" value="Genomic_DNA"/>
</dbReference>
<dbReference type="Pfam" id="PF13692">
    <property type="entry name" value="Glyco_trans_1_4"/>
    <property type="match status" value="1"/>
</dbReference>
<dbReference type="SUPFAM" id="SSF53756">
    <property type="entry name" value="UDP-Glycosyltransferase/glycogen phosphorylase"/>
    <property type="match status" value="1"/>
</dbReference>
<keyword evidence="1" id="KW-0808">Transferase</keyword>
<accession>A0A3N1P122</accession>
<reference evidence="1 2" key="1">
    <citation type="submission" date="2018-11" db="EMBL/GenBank/DDBJ databases">
        <title>Genomic Encyclopedia of Type Strains, Phase IV (KMG-IV): sequencing the most valuable type-strain genomes for metagenomic binning, comparative biology and taxonomic classification.</title>
        <authorList>
            <person name="Goeker M."/>
        </authorList>
    </citation>
    <scope>NUCLEOTIDE SEQUENCE [LARGE SCALE GENOMIC DNA]</scope>
    <source>
        <strain evidence="1 2">DSM 16974</strain>
    </source>
</reference>
<dbReference type="OrthoDB" id="9807209at2"/>
<sequence length="435" mass="49304">MPHLIVLGSVWPEPKSSAAGTRMVQLLEEFQRSDWRITFASAALPSQHRLDLPARGIAEAAVELNADSFDRWLAEQAPDAVLFDRFMTEEQFGWRVERTCPSAVRLLDTEDLHSLRAARWARLKRRQSLAGSEAERQSVGPETAAPDELFQEMADSDLLQRELAAIYRCDLSLMISEFEMQLLTDTFEVPPSLLMYLPLWASSERNPLPFESREHFVSIGNFRHAPNWDAVLWLKHDLWPRIRAALPETELHLYGAYPPPKATALNNPRQGFRVLGWAEDAREVMGRARVCLAPLRFGAGIKGKLLDAMVCGTPSVTTSVGAEAMADQNHWPGVVADDADALLEAAVSLYQDKTRWQSAQIQSRTTLAQRFSPQRFEGALLDRLRTLQTTLVDHRRRNIVGTMLRHHQHRSTQYMSQWIEAKNRLAARDDSHNSP</sequence>
<protein>
    <submittedName>
        <fullName evidence="1">Glycosyltransferase involved in cell wall biosynthesis</fullName>
    </submittedName>
</protein>
<dbReference type="CDD" id="cd03801">
    <property type="entry name" value="GT4_PimA-like"/>
    <property type="match status" value="1"/>
</dbReference>
<gene>
    <name evidence="1" type="ORF">EDC38_2366</name>
</gene>
<dbReference type="AlphaFoldDB" id="A0A3N1P122"/>
<comment type="caution">
    <text evidence="1">The sequence shown here is derived from an EMBL/GenBank/DDBJ whole genome shotgun (WGS) entry which is preliminary data.</text>
</comment>
<proteinExistence type="predicted"/>
<dbReference type="RefSeq" id="WP_123638677.1">
    <property type="nucleotide sequence ID" value="NZ_RJUK01000001.1"/>
</dbReference>
<organism evidence="1 2">
    <name type="scientific">Marinimicrobium koreense</name>
    <dbReference type="NCBI Taxonomy" id="306545"/>
    <lineage>
        <taxon>Bacteria</taxon>
        <taxon>Pseudomonadati</taxon>
        <taxon>Pseudomonadota</taxon>
        <taxon>Gammaproteobacteria</taxon>
        <taxon>Cellvibrionales</taxon>
        <taxon>Cellvibrionaceae</taxon>
        <taxon>Marinimicrobium</taxon>
    </lineage>
</organism>
<dbReference type="Proteomes" id="UP000273643">
    <property type="component" value="Unassembled WGS sequence"/>
</dbReference>
<name>A0A3N1P122_9GAMM</name>
<dbReference type="Gene3D" id="3.40.50.2000">
    <property type="entry name" value="Glycogen Phosphorylase B"/>
    <property type="match status" value="1"/>
</dbReference>
<evidence type="ECO:0000313" key="2">
    <source>
        <dbReference type="Proteomes" id="UP000273643"/>
    </source>
</evidence>